<accession>A0A3F3GW11</accession>
<dbReference type="Pfam" id="PF01988">
    <property type="entry name" value="VIT1"/>
    <property type="match status" value="1"/>
</dbReference>
<evidence type="ECO:0000256" key="3">
    <source>
        <dbReference type="ARBA" id="ARBA00022989"/>
    </source>
</evidence>
<feature type="transmembrane region" description="Helical" evidence="5">
    <location>
        <begin position="139"/>
        <end position="166"/>
    </location>
</feature>
<dbReference type="AlphaFoldDB" id="A0A3F3GW11"/>
<dbReference type="InterPro" id="IPR008217">
    <property type="entry name" value="Ccc1_fam"/>
</dbReference>
<keyword evidence="4 5" id="KW-0472">Membrane</keyword>
<feature type="transmembrane region" description="Helical" evidence="5">
    <location>
        <begin position="172"/>
        <end position="193"/>
    </location>
</feature>
<evidence type="ECO:0000256" key="4">
    <source>
        <dbReference type="ARBA" id="ARBA00023136"/>
    </source>
</evidence>
<evidence type="ECO:0000313" key="7">
    <source>
        <dbReference type="Proteomes" id="UP000061227"/>
    </source>
</evidence>
<gene>
    <name evidence="6" type="ORF">FPFC_013450</name>
</gene>
<feature type="transmembrane region" description="Helical" evidence="5">
    <location>
        <begin position="41"/>
        <end position="61"/>
    </location>
</feature>
<dbReference type="Proteomes" id="UP000061227">
    <property type="component" value="Unassembled WGS sequence"/>
</dbReference>
<feature type="transmembrane region" description="Helical" evidence="5">
    <location>
        <begin position="205"/>
        <end position="223"/>
    </location>
</feature>
<evidence type="ECO:0000313" key="6">
    <source>
        <dbReference type="EMBL" id="GAP02462.1"/>
    </source>
</evidence>
<reference evidence="6 7" key="1">
    <citation type="journal article" date="2015" name="BMC Genomics">
        <title>Comparative genomics of Fructobacillus spp. and Leuconostoc spp. reveals niche-specific evolution of Fructobacillus spp.</title>
        <authorList>
            <person name="Endo A."/>
            <person name="Tanizawa Y."/>
            <person name="Tanaka N."/>
            <person name="Maeno S."/>
            <person name="Kumar H."/>
            <person name="Shiwa Y."/>
            <person name="Okada S."/>
            <person name="Yoshikawa H."/>
            <person name="Dicks L."/>
            <person name="Nakagawa J."/>
            <person name="Arita M."/>
        </authorList>
    </citation>
    <scope>NUCLEOTIDE SEQUENCE [LARGE SCALE GENOMIC DNA]</scope>
    <source>
        <strain evidence="6 7">DSM 15468</strain>
    </source>
</reference>
<dbReference type="GO" id="GO:0030026">
    <property type="term" value="P:intracellular manganese ion homeostasis"/>
    <property type="evidence" value="ECO:0007669"/>
    <property type="project" value="InterPro"/>
</dbReference>
<dbReference type="EMBL" id="DF968063">
    <property type="protein sequence ID" value="GAP02462.1"/>
    <property type="molecule type" value="Genomic_DNA"/>
</dbReference>
<evidence type="ECO:0000256" key="5">
    <source>
        <dbReference type="SAM" id="Phobius"/>
    </source>
</evidence>
<keyword evidence="2 5" id="KW-0812">Transmembrane</keyword>
<dbReference type="OrthoDB" id="188924at2"/>
<organism evidence="6 7">
    <name type="scientific">Fructobacillus pseudoficulneus</name>
    <dbReference type="NCBI Taxonomy" id="220714"/>
    <lineage>
        <taxon>Bacteria</taxon>
        <taxon>Bacillati</taxon>
        <taxon>Bacillota</taxon>
        <taxon>Bacilli</taxon>
        <taxon>Lactobacillales</taxon>
        <taxon>Lactobacillaceae</taxon>
        <taxon>Fructobacillus</taxon>
    </lineage>
</organism>
<name>A0A3F3GW11_9LACO</name>
<dbReference type="CDD" id="cd02432">
    <property type="entry name" value="Nodulin-21_like_1"/>
    <property type="match status" value="1"/>
</dbReference>
<sequence length="224" mass="23631">MKKKSLMAQNNLVRAGVMGGNDGILSVAGIIIGVAGAGQSLSAVMLSGFAGTLAGMVSMAMGEYVSVESSRDAQDRARKEESALLEADYNKEFNFVKEKYQADGISADMALQATKEMMTKDPLETLVRERYGFSLNSRVSAGGAAIVSFFAFPTGAAFPMVLMGLAKPEWRIMATFLAVLVALLLTGYLAAVINGANRVKGALRNLVSGILTMAVTLAIGSLFR</sequence>
<dbReference type="GO" id="GO:0005384">
    <property type="term" value="F:manganese ion transmembrane transporter activity"/>
    <property type="evidence" value="ECO:0007669"/>
    <property type="project" value="InterPro"/>
</dbReference>
<dbReference type="RefSeq" id="WP_059376355.1">
    <property type="nucleotide sequence ID" value="NZ_DF968063.1"/>
</dbReference>
<comment type="subcellular location">
    <subcellularLocation>
        <location evidence="1">Endomembrane system</location>
        <topology evidence="1">Multi-pass membrane protein</topology>
    </subcellularLocation>
</comment>
<keyword evidence="7" id="KW-1185">Reference proteome</keyword>
<keyword evidence="3 5" id="KW-1133">Transmembrane helix</keyword>
<protein>
    <submittedName>
        <fullName evidence="6">Integral membrane protein</fullName>
    </submittedName>
</protein>
<proteinExistence type="predicted"/>
<dbReference type="PANTHER" id="PTHR31851">
    <property type="entry name" value="FE(2+)/MN(2+) TRANSPORTER PCL1"/>
    <property type="match status" value="1"/>
</dbReference>
<dbReference type="GO" id="GO:0012505">
    <property type="term" value="C:endomembrane system"/>
    <property type="evidence" value="ECO:0007669"/>
    <property type="project" value="UniProtKB-SubCell"/>
</dbReference>
<feature type="transmembrane region" description="Helical" evidence="5">
    <location>
        <begin position="12"/>
        <end position="35"/>
    </location>
</feature>
<dbReference type="STRING" id="220714.SAMN05660469_0416"/>
<evidence type="ECO:0000256" key="2">
    <source>
        <dbReference type="ARBA" id="ARBA00022692"/>
    </source>
</evidence>
<evidence type="ECO:0000256" key="1">
    <source>
        <dbReference type="ARBA" id="ARBA00004127"/>
    </source>
</evidence>